<keyword evidence="8 16" id="KW-0413">Isomerase</keyword>
<dbReference type="CDD" id="cd03362">
    <property type="entry name" value="TOPRIM_TopoIA_TopoIII"/>
    <property type="match status" value="1"/>
</dbReference>
<dbReference type="InterPro" id="IPR006171">
    <property type="entry name" value="TOPRIM_dom"/>
</dbReference>
<evidence type="ECO:0000256" key="9">
    <source>
        <dbReference type="ARBA" id="ARBA00030003"/>
    </source>
</evidence>
<comment type="caution">
    <text evidence="16">The sequence shown here is derived from an EMBL/GenBank/DDBJ whole genome shotgun (WGS) entry which is preliminary data.</text>
</comment>
<keyword evidence="4" id="KW-0479">Metal-binding</keyword>
<feature type="compositionally biased region" description="Basic residues" evidence="13">
    <location>
        <begin position="635"/>
        <end position="645"/>
    </location>
</feature>
<organism evidence="16 17">
    <name type="scientific">Pseudomonas farsensis</name>
    <dbReference type="NCBI Taxonomy" id="2745492"/>
    <lineage>
        <taxon>Bacteria</taxon>
        <taxon>Pseudomonadati</taxon>
        <taxon>Pseudomonadota</taxon>
        <taxon>Gammaproteobacteria</taxon>
        <taxon>Pseudomonadales</taxon>
        <taxon>Pseudomonadaceae</taxon>
        <taxon>Pseudomonas</taxon>
    </lineage>
</organism>
<evidence type="ECO:0000256" key="7">
    <source>
        <dbReference type="ARBA" id="ARBA00023125"/>
    </source>
</evidence>
<protein>
    <recommendedName>
        <fullName evidence="3">DNA topoisomerase</fullName>
        <ecNumber evidence="3">5.6.2.1</ecNumber>
    </recommendedName>
    <alternativeName>
        <fullName evidence="12">Omega-protein</fullName>
    </alternativeName>
    <alternativeName>
        <fullName evidence="11">Relaxing enzyme</fullName>
    </alternativeName>
    <alternativeName>
        <fullName evidence="9">Swivelase</fullName>
    </alternativeName>
    <alternativeName>
        <fullName evidence="10">Untwisting enzyme</fullName>
    </alternativeName>
</protein>
<evidence type="ECO:0000256" key="4">
    <source>
        <dbReference type="ARBA" id="ARBA00022723"/>
    </source>
</evidence>
<gene>
    <name evidence="16" type="ORF">V7S98_08025</name>
</gene>
<feature type="domain" description="Topo IA-type catalytic" evidence="15">
    <location>
        <begin position="149"/>
        <end position="600"/>
    </location>
</feature>
<keyword evidence="7" id="KW-0238">DNA-binding</keyword>
<dbReference type="InterPro" id="IPR000380">
    <property type="entry name" value="Topo_IA"/>
</dbReference>
<evidence type="ECO:0000256" key="1">
    <source>
        <dbReference type="ARBA" id="ARBA00000213"/>
    </source>
</evidence>
<dbReference type="CDD" id="cd00186">
    <property type="entry name" value="TOP1Ac"/>
    <property type="match status" value="1"/>
</dbReference>
<name>A0ABU8QR84_9PSED</name>
<dbReference type="PROSITE" id="PS00396">
    <property type="entry name" value="TOPO_IA_1"/>
    <property type="match status" value="1"/>
</dbReference>
<keyword evidence="17" id="KW-1185">Reference proteome</keyword>
<dbReference type="InterPro" id="IPR003601">
    <property type="entry name" value="Topo_IA_2"/>
</dbReference>
<evidence type="ECO:0000256" key="12">
    <source>
        <dbReference type="ARBA" id="ARBA00032877"/>
    </source>
</evidence>
<dbReference type="InterPro" id="IPR005738">
    <property type="entry name" value="TopoIII"/>
</dbReference>
<evidence type="ECO:0000256" key="8">
    <source>
        <dbReference type="ARBA" id="ARBA00023235"/>
    </source>
</evidence>
<dbReference type="SMART" id="SM00436">
    <property type="entry name" value="TOP1Bc"/>
    <property type="match status" value="1"/>
</dbReference>
<dbReference type="NCBIfam" id="NF005829">
    <property type="entry name" value="PRK07726.1"/>
    <property type="match status" value="1"/>
</dbReference>
<evidence type="ECO:0000256" key="5">
    <source>
        <dbReference type="ARBA" id="ARBA00022842"/>
    </source>
</evidence>
<evidence type="ECO:0000256" key="6">
    <source>
        <dbReference type="ARBA" id="ARBA00023029"/>
    </source>
</evidence>
<evidence type="ECO:0000259" key="14">
    <source>
        <dbReference type="PROSITE" id="PS50880"/>
    </source>
</evidence>
<evidence type="ECO:0000256" key="13">
    <source>
        <dbReference type="SAM" id="MobiDB-lite"/>
    </source>
</evidence>
<dbReference type="NCBIfam" id="TIGR01056">
    <property type="entry name" value="topB"/>
    <property type="match status" value="1"/>
</dbReference>
<evidence type="ECO:0000256" key="11">
    <source>
        <dbReference type="ARBA" id="ARBA00032235"/>
    </source>
</evidence>
<dbReference type="InterPro" id="IPR003602">
    <property type="entry name" value="Topo_IA_DNA-bd_dom"/>
</dbReference>
<proteinExistence type="inferred from homology"/>
<dbReference type="SMART" id="SM00493">
    <property type="entry name" value="TOPRIM"/>
    <property type="match status" value="1"/>
</dbReference>
<dbReference type="InterPro" id="IPR023406">
    <property type="entry name" value="Topo_IA_AS"/>
</dbReference>
<dbReference type="SUPFAM" id="SSF56712">
    <property type="entry name" value="Prokaryotic type I DNA topoisomerase"/>
    <property type="match status" value="1"/>
</dbReference>
<dbReference type="EMBL" id="JBBHLC010000015">
    <property type="protein sequence ID" value="MEJ5863178.1"/>
    <property type="molecule type" value="Genomic_DNA"/>
</dbReference>
<dbReference type="Gene3D" id="1.10.290.10">
    <property type="entry name" value="Topoisomerase I, domain 4"/>
    <property type="match status" value="1"/>
</dbReference>
<dbReference type="PRINTS" id="PR00417">
    <property type="entry name" value="PRTPISMRASEI"/>
</dbReference>
<keyword evidence="6" id="KW-0799">Topoisomerase</keyword>
<keyword evidence="5" id="KW-0460">Magnesium</keyword>
<dbReference type="Gene3D" id="3.40.50.140">
    <property type="match status" value="1"/>
</dbReference>
<feature type="domain" description="Toprim" evidence="14">
    <location>
        <begin position="1"/>
        <end position="132"/>
    </location>
</feature>
<evidence type="ECO:0000256" key="3">
    <source>
        <dbReference type="ARBA" id="ARBA00012891"/>
    </source>
</evidence>
<comment type="similarity">
    <text evidence="2">Belongs to the type IA topoisomerase family.</text>
</comment>
<dbReference type="InterPro" id="IPR013497">
    <property type="entry name" value="Topo_IA_cen"/>
</dbReference>
<evidence type="ECO:0000256" key="10">
    <source>
        <dbReference type="ARBA" id="ARBA00031985"/>
    </source>
</evidence>
<dbReference type="InterPro" id="IPR013825">
    <property type="entry name" value="Topo_IA_cen_sub2"/>
</dbReference>
<dbReference type="InterPro" id="IPR023405">
    <property type="entry name" value="Topo_IA_core_domain"/>
</dbReference>
<dbReference type="Pfam" id="PF01751">
    <property type="entry name" value="Toprim"/>
    <property type="match status" value="1"/>
</dbReference>
<comment type="catalytic activity">
    <reaction evidence="1">
        <text>ATP-independent breakage of single-stranded DNA, followed by passage and rejoining.</text>
        <dbReference type="EC" id="5.6.2.1"/>
    </reaction>
</comment>
<evidence type="ECO:0000259" key="15">
    <source>
        <dbReference type="PROSITE" id="PS52039"/>
    </source>
</evidence>
<dbReference type="PROSITE" id="PS50880">
    <property type="entry name" value="TOPRIM"/>
    <property type="match status" value="1"/>
</dbReference>
<dbReference type="PROSITE" id="PS52039">
    <property type="entry name" value="TOPO_IA_2"/>
    <property type="match status" value="1"/>
</dbReference>
<dbReference type="InterPro" id="IPR013826">
    <property type="entry name" value="Topo_IA_cen_sub3"/>
</dbReference>
<dbReference type="Gene3D" id="2.70.20.10">
    <property type="entry name" value="Topoisomerase I, domain 3"/>
    <property type="match status" value="1"/>
</dbReference>
<dbReference type="RefSeq" id="WP_339598875.1">
    <property type="nucleotide sequence ID" value="NZ_JBBHLC010000015.1"/>
</dbReference>
<dbReference type="EC" id="5.6.2.1" evidence="3"/>
<dbReference type="PANTHER" id="PTHR11390">
    <property type="entry name" value="PROKARYOTIC DNA TOPOISOMERASE"/>
    <property type="match status" value="1"/>
</dbReference>
<reference evidence="16 17" key="1">
    <citation type="submission" date="2024-02" db="EMBL/GenBank/DDBJ databases">
        <title>Identification of pathogenicity and growth-promoting function of Pseudomonas putida variant.</title>
        <authorList>
            <person name="Sun J."/>
        </authorList>
    </citation>
    <scope>NUCLEOTIDE SEQUENCE [LARGE SCALE GENOMIC DNA]</scope>
    <source>
        <strain evidence="16 17">A03</strain>
    </source>
</reference>
<dbReference type="InterPro" id="IPR034144">
    <property type="entry name" value="TOPRIM_TopoIII"/>
</dbReference>
<dbReference type="GO" id="GO:0003917">
    <property type="term" value="F:DNA topoisomerase type I (single strand cut, ATP-independent) activity"/>
    <property type="evidence" value="ECO:0007669"/>
    <property type="project" value="UniProtKB-EC"/>
</dbReference>
<dbReference type="Gene3D" id="1.10.460.10">
    <property type="entry name" value="Topoisomerase I, domain 2"/>
    <property type="match status" value="1"/>
</dbReference>
<dbReference type="PANTHER" id="PTHR11390:SF21">
    <property type="entry name" value="DNA TOPOISOMERASE 3-ALPHA"/>
    <property type="match status" value="1"/>
</dbReference>
<feature type="region of interest" description="Disordered" evidence="13">
    <location>
        <begin position="614"/>
        <end position="645"/>
    </location>
</feature>
<sequence length="645" mass="70959">MRLFLCEKPSQAKDIAKVLGANRRADGCWQGTDVCVTWCIGHLLETAPPDSYDQRYKRWSLDDLPIIPEKWKMTVKPKTASQYKAVKRLLGEARELVIATDADREGEMIARELVEHCRYRGPIQRLWLSALDDASIRKALARLLPGQETFSLYHSALGRSRADWLIGMNMSRLFTLLGRQSGYQGVLPVGRVQTPTLRLVVDRDRSIADFVPVPFWAIDVQLHSAGQVFTSQWRAPDDACDDQGRCLNQALAQQAAADMQAAGTAQVAKIATERVREAAPLPFDLGTLQEVCSKKLGLGAQETLDIAQALYETHKLITYPRSDSGYLPLSQHSEAPAILAALQRADASLSPLQPHLEPGRRSRAWNDQKVSAHHGIIPTAAASDPARLPPKYKAVYTLVRARYLAQFLPNHEYDRTQADFDCAGHALRAVGKQIVEPGWRRALPEALTPAKGREAPPTQVLPALQKGQNCSVHGLNLKDMWTQPPKPFTEGDLIKAMKNVAKLVDDPRLKQKLKETTGIGTEATRASIIQGLLDRGYLLKNGKALSATPAAFSLIDAVPRAIADPGTTAIWEQALDMVQSGEMSLEEFVSRQSAWMGKLVQRCAGMRLTISGPAAGKAATPWKKKRRASSNAKPKAARSKKAKPA</sequence>
<evidence type="ECO:0000313" key="17">
    <source>
        <dbReference type="Proteomes" id="UP001380290"/>
    </source>
</evidence>
<dbReference type="Proteomes" id="UP001380290">
    <property type="component" value="Unassembled WGS sequence"/>
</dbReference>
<dbReference type="SMART" id="SM00437">
    <property type="entry name" value="TOP1Ac"/>
    <property type="match status" value="1"/>
</dbReference>
<dbReference type="InterPro" id="IPR013824">
    <property type="entry name" value="Topo_IA_cen_sub1"/>
</dbReference>
<dbReference type="Pfam" id="PF01131">
    <property type="entry name" value="Topoisom_bac"/>
    <property type="match status" value="1"/>
</dbReference>
<evidence type="ECO:0000256" key="2">
    <source>
        <dbReference type="ARBA" id="ARBA00009446"/>
    </source>
</evidence>
<accession>A0ABU8QR84</accession>
<evidence type="ECO:0000313" key="16">
    <source>
        <dbReference type="EMBL" id="MEJ5863178.1"/>
    </source>
</evidence>